<reference evidence="3" key="1">
    <citation type="submission" date="2021-08" db="EMBL/GenBank/DDBJ databases">
        <title>Sphingopyxis panaciterrulae sp. nov., isolated from the surface water of the Yellow Sea.</title>
        <authorList>
            <person name="Gao Z."/>
            <person name="Zhang D."/>
            <person name="Zhang A."/>
        </authorList>
    </citation>
    <scope>NUCLEOTIDE SEQUENCE</scope>
    <source>
        <strain evidence="3">XHP0097</strain>
    </source>
</reference>
<evidence type="ECO:0000313" key="3">
    <source>
        <dbReference type="EMBL" id="MBY4638142.1"/>
    </source>
</evidence>
<keyword evidence="1" id="KW-0812">Transmembrane</keyword>
<dbReference type="InterPro" id="IPR000917">
    <property type="entry name" value="Sulfatase_N"/>
</dbReference>
<dbReference type="InterPro" id="IPR017850">
    <property type="entry name" value="Alkaline_phosphatase_core_sf"/>
</dbReference>
<dbReference type="EMBL" id="JAILXK010000002">
    <property type="protein sequence ID" value="MBY4638142.1"/>
    <property type="molecule type" value="Genomic_DNA"/>
</dbReference>
<sequence>MTRATNRKGAMLARTMVALLLFAAGYGIANRHQLTHDVAYRLAVGDWRSAAAAFFFLAVQAAALFAALWLMPRRWAAAVLTLAGASILVNIGYSDLVPEPVDGAILAWMFAEARQAGAALGAFGAQIAGSAMQAALAVALFAGARIAMRRTSAPRWTRRNALAAAALLVAPSLIYRTAPLWPEGAERNIYGLAWDLATAPPPPARAAPDIALDAAQPRPDHIIWLVDESVAAEPFARLISPQLKDVRHIDFGVAAAMGHCSAPAQVALRSGVDVRRVDADTDLRRTPSIWGYARGAGYRTALIDGQTSGAPQNLLLAPELALIEDNRAMAAGIDTDRAIADALNHRMRGEGRSFTLAVLRGVHFQYRDHYPAGALPADAPLTEQYATALRWSKRDFFARLLDGVDRERVAIVYTSDHGQNLREGALPHCSRAPVADEFRVPLIAFLPDALAARYAVADPRGGRSASQIFPATLGWMGYDANAAAARYDNDLTMPTARYVRFGRSVIPQGDSATIRVIASDAFPGSDTAAP</sequence>
<keyword evidence="1" id="KW-0472">Membrane</keyword>
<name>A0ABS7MGI6_9SPHN</name>
<keyword evidence="4" id="KW-1185">Reference proteome</keyword>
<protein>
    <submittedName>
        <fullName evidence="3">Sulfatase-like hydrolase/transferase</fullName>
    </submittedName>
</protein>
<proteinExistence type="predicted"/>
<dbReference type="Gene3D" id="3.40.720.10">
    <property type="entry name" value="Alkaline Phosphatase, subunit A"/>
    <property type="match status" value="1"/>
</dbReference>
<evidence type="ECO:0000259" key="2">
    <source>
        <dbReference type="Pfam" id="PF00884"/>
    </source>
</evidence>
<feature type="domain" description="Sulfatase N-terminal" evidence="2">
    <location>
        <begin position="284"/>
        <end position="478"/>
    </location>
</feature>
<dbReference type="Proteomes" id="UP001166571">
    <property type="component" value="Unassembled WGS sequence"/>
</dbReference>
<dbReference type="Pfam" id="PF00884">
    <property type="entry name" value="Sulfatase"/>
    <property type="match status" value="1"/>
</dbReference>
<feature type="transmembrane region" description="Helical" evidence="1">
    <location>
        <begin position="75"/>
        <end position="93"/>
    </location>
</feature>
<gene>
    <name evidence="3" type="ORF">K5P26_13430</name>
</gene>
<keyword evidence="1" id="KW-1133">Transmembrane helix</keyword>
<accession>A0ABS7MGI6</accession>
<dbReference type="RefSeq" id="WP_222137158.1">
    <property type="nucleotide sequence ID" value="NZ_JAILXK010000002.1"/>
</dbReference>
<feature type="transmembrane region" description="Helical" evidence="1">
    <location>
        <begin position="12"/>
        <end position="29"/>
    </location>
</feature>
<comment type="caution">
    <text evidence="3">The sequence shown here is derived from an EMBL/GenBank/DDBJ whole genome shotgun (WGS) entry which is preliminary data.</text>
</comment>
<dbReference type="SUPFAM" id="SSF53649">
    <property type="entry name" value="Alkaline phosphatase-like"/>
    <property type="match status" value="1"/>
</dbReference>
<feature type="transmembrane region" description="Helical" evidence="1">
    <location>
        <begin position="160"/>
        <end position="178"/>
    </location>
</feature>
<organism evidence="3 4">
    <name type="scientific">Sphingopyxis jiangsuensis</name>
    <dbReference type="NCBI Taxonomy" id="2871171"/>
    <lineage>
        <taxon>Bacteria</taxon>
        <taxon>Pseudomonadati</taxon>
        <taxon>Pseudomonadota</taxon>
        <taxon>Alphaproteobacteria</taxon>
        <taxon>Sphingomonadales</taxon>
        <taxon>Sphingomonadaceae</taxon>
        <taxon>Sphingopyxis</taxon>
    </lineage>
</organism>
<evidence type="ECO:0000256" key="1">
    <source>
        <dbReference type="SAM" id="Phobius"/>
    </source>
</evidence>
<evidence type="ECO:0000313" key="4">
    <source>
        <dbReference type="Proteomes" id="UP001166571"/>
    </source>
</evidence>
<feature type="transmembrane region" description="Helical" evidence="1">
    <location>
        <begin position="127"/>
        <end position="148"/>
    </location>
</feature>
<feature type="transmembrane region" description="Helical" evidence="1">
    <location>
        <begin position="49"/>
        <end position="70"/>
    </location>
</feature>